<evidence type="ECO:0000313" key="2">
    <source>
        <dbReference type="EMBL" id="MCL6270311.1"/>
    </source>
</evidence>
<evidence type="ECO:0000313" key="3">
    <source>
        <dbReference type="Proteomes" id="UP001203338"/>
    </source>
</evidence>
<keyword evidence="3" id="KW-1185">Reference proteome</keyword>
<evidence type="ECO:0000256" key="1">
    <source>
        <dbReference type="SAM" id="Phobius"/>
    </source>
</evidence>
<dbReference type="EMBL" id="JAMFLX010000012">
    <property type="protein sequence ID" value="MCL6270311.1"/>
    <property type="molecule type" value="Genomic_DNA"/>
</dbReference>
<comment type="caution">
    <text evidence="2">The sequence shown here is derived from an EMBL/GenBank/DDBJ whole genome shotgun (WGS) entry which is preliminary data.</text>
</comment>
<feature type="transmembrane region" description="Helical" evidence="1">
    <location>
        <begin position="107"/>
        <end position="127"/>
    </location>
</feature>
<dbReference type="Proteomes" id="UP001203338">
    <property type="component" value="Unassembled WGS sequence"/>
</dbReference>
<name>A0ABT0PH27_9GAMM</name>
<feature type="transmembrane region" description="Helical" evidence="1">
    <location>
        <begin position="63"/>
        <end position="86"/>
    </location>
</feature>
<sequence>MKNKAVAFFSWVVALWTAKVFLGSLPYKFLNHPDTQHIFGTIGEWMKGILGQGIGEWFAQHGAVAVGAAELAVSALILLPGLLFAASKVVRVPALLSRRNLHGLGGLAAAGIMTGAAFFHLATPLGIEVLHQGKSDGGSLFYAAVSILVLGLLSAWANFALIRDKKS</sequence>
<feature type="transmembrane region" description="Helical" evidence="1">
    <location>
        <begin position="139"/>
        <end position="162"/>
    </location>
</feature>
<keyword evidence="1" id="KW-1133">Transmembrane helix</keyword>
<proteinExistence type="predicted"/>
<keyword evidence="1" id="KW-0812">Transmembrane</keyword>
<keyword evidence="1" id="KW-0472">Membrane</keyword>
<gene>
    <name evidence="2" type="ORF">M3P05_10305</name>
</gene>
<organism evidence="2 3">
    <name type="scientific">Parendozoicomonas callyspongiae</name>
    <dbReference type="NCBI Taxonomy" id="2942213"/>
    <lineage>
        <taxon>Bacteria</taxon>
        <taxon>Pseudomonadati</taxon>
        <taxon>Pseudomonadota</taxon>
        <taxon>Gammaproteobacteria</taxon>
        <taxon>Oceanospirillales</taxon>
        <taxon>Endozoicomonadaceae</taxon>
        <taxon>Parendozoicomonas</taxon>
    </lineage>
</organism>
<reference evidence="2 3" key="1">
    <citation type="submission" date="2022-05" db="EMBL/GenBank/DDBJ databases">
        <authorList>
            <person name="Park J.-S."/>
        </authorList>
    </citation>
    <scope>NUCLEOTIDE SEQUENCE [LARGE SCALE GENOMIC DNA]</scope>
    <source>
        <strain evidence="2 3">2012CJ34-2</strain>
    </source>
</reference>
<protein>
    <submittedName>
        <fullName evidence="2">Uncharacterized protein</fullName>
    </submittedName>
</protein>
<dbReference type="RefSeq" id="WP_249699500.1">
    <property type="nucleotide sequence ID" value="NZ_JAMFLX010000012.1"/>
</dbReference>
<accession>A0ABT0PH27</accession>